<protein>
    <recommendedName>
        <fullName evidence="3">Butirosin biosynthesis protein H N-terminal domain-containing protein</fullName>
    </recommendedName>
</protein>
<proteinExistence type="predicted"/>
<dbReference type="Proteomes" id="UP000711047">
    <property type="component" value="Unassembled WGS sequence"/>
</dbReference>
<reference evidence="1 2" key="1">
    <citation type="submission" date="2020-05" db="EMBL/GenBank/DDBJ databases">
        <title>Paenibacillus glebae, sp. nov., Paenibacillus humi sp. nov., Paenibacillus pedi sp. nov., Paenibacillus terrestris sp. nov. and Paenibacillus terricola sp. nov., isolated from a forest top soil sample.</title>
        <authorList>
            <person name="Qi S."/>
            <person name="Carlier A."/>
            <person name="Cnockaert M."/>
            <person name="Vandamme P."/>
        </authorList>
    </citation>
    <scope>NUCLEOTIDE SEQUENCE [LARGE SCALE GENOMIC DNA]</scope>
    <source>
        <strain evidence="1 2">LMG 29502</strain>
    </source>
</reference>
<name>A0ABX2DST5_9BACL</name>
<evidence type="ECO:0008006" key="3">
    <source>
        <dbReference type="Google" id="ProtNLM"/>
    </source>
</evidence>
<gene>
    <name evidence="1" type="ORF">HQN87_20590</name>
</gene>
<sequence>MSNLKILPMQHPIITSWQWQANSFAVLANYPETEPWMMNHFIQLQLTSSPDWSSYVDFYRTPTFEFCPWLFHQHLKRETVRYFNEDICSFFVDCINLNNYIYAVFDHAYFVQGHDRLPHDLFIYGYDQERQVFHAADFTFTGKYSFAEVSFGQLKKAYYAIEGDEDWLFSGKGGVSLISFNDSLGYDFNISNVAAQLEGFLTGHNHFEKSREMTYRMNPCVYGLEIYSKLIENLLKIQDKEAEADYRPFHVLCDHKALMLRRIPFLEQNGYLKPGTNLLEGYQSIENDALLCRNLLIKYMKTNESSIIDKIITIIRKYRNKEAEQIEILLSNLVIS</sequence>
<keyword evidence="2" id="KW-1185">Reference proteome</keyword>
<evidence type="ECO:0000313" key="2">
    <source>
        <dbReference type="Proteomes" id="UP000711047"/>
    </source>
</evidence>
<organism evidence="1 2">
    <name type="scientific">Paenibacillus tritici</name>
    <dbReference type="NCBI Taxonomy" id="1873425"/>
    <lineage>
        <taxon>Bacteria</taxon>
        <taxon>Bacillati</taxon>
        <taxon>Bacillota</taxon>
        <taxon>Bacilli</taxon>
        <taxon>Bacillales</taxon>
        <taxon>Paenibacillaceae</taxon>
        <taxon>Paenibacillus</taxon>
    </lineage>
</organism>
<evidence type="ECO:0000313" key="1">
    <source>
        <dbReference type="EMBL" id="NQX47727.1"/>
    </source>
</evidence>
<comment type="caution">
    <text evidence="1">The sequence shown here is derived from an EMBL/GenBank/DDBJ whole genome shotgun (WGS) entry which is preliminary data.</text>
</comment>
<accession>A0ABX2DST5</accession>
<dbReference type="EMBL" id="JABMKX010000011">
    <property type="protein sequence ID" value="NQX47727.1"/>
    <property type="molecule type" value="Genomic_DNA"/>
</dbReference>